<sequence length="272" mass="29057">MKKLLLISTLVIFALLLTSCWPGSIPLVPKTLLIDNTHSSSGGGITRIVQAFQAKGYSVFYSSVVGFNPQEYGAVLISAPEVAYTNTEKSKLSNLLSLGGKIIILSEWYSYYNSAPLNAITSYLGVNISFNNNLLLDNVNNYKSHTDWVTTTKFEAHTLSVGLNKIVFFATSTLNAGANTSIVARAEATSYTPAGISPEFSEASSVESGVQSEGFSSQDVIISVPLVVAARVGSGKVVALGDSDIFSGDGNLPGAYIDQLDNLRLLQNIINW</sequence>
<dbReference type="RefSeq" id="WP_169698713.1">
    <property type="nucleotide sequence ID" value="NZ_LS974202.1"/>
</dbReference>
<dbReference type="EMBL" id="LS974202">
    <property type="protein sequence ID" value="SSC12376.1"/>
    <property type="molecule type" value="Genomic_DNA"/>
</dbReference>
<gene>
    <name evidence="1" type="ORF">MESINF_0927</name>
</gene>
<evidence type="ECO:0008006" key="3">
    <source>
        <dbReference type="Google" id="ProtNLM"/>
    </source>
</evidence>
<proteinExistence type="predicted"/>
<protein>
    <recommendedName>
        <fullName evidence="3">DUF4350 domain-containing protein</fullName>
    </recommendedName>
</protein>
<dbReference type="AlphaFoldDB" id="A0A7Z7PMZ4"/>
<dbReference type="Proteomes" id="UP000250796">
    <property type="component" value="Chromosome MESINF"/>
</dbReference>
<accession>A0A7Z7PMZ4</accession>
<dbReference type="InterPro" id="IPR029062">
    <property type="entry name" value="Class_I_gatase-like"/>
</dbReference>
<evidence type="ECO:0000313" key="2">
    <source>
        <dbReference type="Proteomes" id="UP000250796"/>
    </source>
</evidence>
<dbReference type="PROSITE" id="PS51257">
    <property type="entry name" value="PROKAR_LIPOPROTEIN"/>
    <property type="match status" value="1"/>
</dbReference>
<dbReference type="KEGG" id="minf:MESINF_0927"/>
<organism evidence="1 2">
    <name type="scientific">Mesotoga infera</name>
    <dbReference type="NCBI Taxonomy" id="1236046"/>
    <lineage>
        <taxon>Bacteria</taxon>
        <taxon>Thermotogati</taxon>
        <taxon>Thermotogota</taxon>
        <taxon>Thermotogae</taxon>
        <taxon>Kosmotogales</taxon>
        <taxon>Kosmotogaceae</taxon>
        <taxon>Mesotoga</taxon>
    </lineage>
</organism>
<reference evidence="1 2" key="1">
    <citation type="submission" date="2017-01" db="EMBL/GenBank/DDBJ databases">
        <authorList>
            <person name="Erauso G."/>
        </authorList>
    </citation>
    <scope>NUCLEOTIDE SEQUENCE [LARGE SCALE GENOMIC DNA]</scope>
    <source>
        <strain evidence="1">MESINF1</strain>
    </source>
</reference>
<keyword evidence="2" id="KW-1185">Reference proteome</keyword>
<evidence type="ECO:0000313" key="1">
    <source>
        <dbReference type="EMBL" id="SSC12376.1"/>
    </source>
</evidence>
<dbReference type="SUPFAM" id="SSF52317">
    <property type="entry name" value="Class I glutamine amidotransferase-like"/>
    <property type="match status" value="1"/>
</dbReference>
<name>A0A7Z7PMZ4_9BACT</name>